<feature type="region of interest" description="Disordered" evidence="1">
    <location>
        <begin position="1"/>
        <end position="33"/>
    </location>
</feature>
<name>A0ABR1B263_POLSC</name>
<dbReference type="EMBL" id="JAWJWF010000004">
    <property type="protein sequence ID" value="KAK6633463.1"/>
    <property type="molecule type" value="Genomic_DNA"/>
</dbReference>
<evidence type="ECO:0000313" key="3">
    <source>
        <dbReference type="Proteomes" id="UP001359485"/>
    </source>
</evidence>
<feature type="compositionally biased region" description="Basic and acidic residues" evidence="1">
    <location>
        <begin position="1"/>
        <end position="28"/>
    </location>
</feature>
<protein>
    <submittedName>
        <fullName evidence="2">Uncharacterized protein</fullName>
    </submittedName>
</protein>
<dbReference type="Proteomes" id="UP001359485">
    <property type="component" value="Unassembled WGS sequence"/>
</dbReference>
<accession>A0ABR1B263</accession>
<evidence type="ECO:0000313" key="2">
    <source>
        <dbReference type="EMBL" id="KAK6633463.1"/>
    </source>
</evidence>
<reference evidence="2 3" key="1">
    <citation type="submission" date="2023-09" db="EMBL/GenBank/DDBJ databases">
        <title>Genomes of two closely related lineages of the louse Polyplax serrata with different host specificities.</title>
        <authorList>
            <person name="Martinu J."/>
            <person name="Tarabai H."/>
            <person name="Stefka J."/>
            <person name="Hypsa V."/>
        </authorList>
    </citation>
    <scope>NUCLEOTIDE SEQUENCE [LARGE SCALE GENOMIC DNA]</scope>
    <source>
        <strain evidence="2">98ZLc_SE</strain>
    </source>
</reference>
<evidence type="ECO:0000256" key="1">
    <source>
        <dbReference type="SAM" id="MobiDB-lite"/>
    </source>
</evidence>
<organism evidence="2 3">
    <name type="scientific">Polyplax serrata</name>
    <name type="common">Common mouse louse</name>
    <dbReference type="NCBI Taxonomy" id="468196"/>
    <lineage>
        <taxon>Eukaryota</taxon>
        <taxon>Metazoa</taxon>
        <taxon>Ecdysozoa</taxon>
        <taxon>Arthropoda</taxon>
        <taxon>Hexapoda</taxon>
        <taxon>Insecta</taxon>
        <taxon>Pterygota</taxon>
        <taxon>Neoptera</taxon>
        <taxon>Paraneoptera</taxon>
        <taxon>Psocodea</taxon>
        <taxon>Troctomorpha</taxon>
        <taxon>Phthiraptera</taxon>
        <taxon>Anoplura</taxon>
        <taxon>Polyplacidae</taxon>
        <taxon>Polyplax</taxon>
    </lineage>
</organism>
<sequence length="99" mass="11199">MVRLKGRFDGGSRRKLTAKKDASQKDLDLPTPNLFTSFTERRPYRAASSHFFSNKISRGRNKSRGERVKIVKRYMVGGTGERAKPGSGDGISRRKNQKL</sequence>
<comment type="caution">
    <text evidence="2">The sequence shown here is derived from an EMBL/GenBank/DDBJ whole genome shotgun (WGS) entry which is preliminary data.</text>
</comment>
<keyword evidence="3" id="KW-1185">Reference proteome</keyword>
<feature type="region of interest" description="Disordered" evidence="1">
    <location>
        <begin position="77"/>
        <end position="99"/>
    </location>
</feature>
<gene>
    <name evidence="2" type="ORF">RUM44_004070</name>
</gene>
<proteinExistence type="predicted"/>